<keyword evidence="6" id="KW-0812">Transmembrane</keyword>
<keyword evidence="9" id="KW-0371">Homeobox</keyword>
<reference evidence="9 10" key="1">
    <citation type="journal article" date="2018" name="Mol. Plant">
        <title>The genome of Artemisia annua provides insight into the evolution of Asteraceae family and artemisinin biosynthesis.</title>
        <authorList>
            <person name="Shen Q."/>
            <person name="Zhang L."/>
            <person name="Liao Z."/>
            <person name="Wang S."/>
            <person name="Yan T."/>
            <person name="Shi P."/>
            <person name="Liu M."/>
            <person name="Fu X."/>
            <person name="Pan Q."/>
            <person name="Wang Y."/>
            <person name="Lv Z."/>
            <person name="Lu X."/>
            <person name="Zhang F."/>
            <person name="Jiang W."/>
            <person name="Ma Y."/>
            <person name="Chen M."/>
            <person name="Hao X."/>
            <person name="Li L."/>
            <person name="Tang Y."/>
            <person name="Lv G."/>
            <person name="Zhou Y."/>
            <person name="Sun X."/>
            <person name="Brodelius P.E."/>
            <person name="Rose J.K.C."/>
            <person name="Tang K."/>
        </authorList>
    </citation>
    <scope>NUCLEOTIDE SEQUENCE [LARGE SCALE GENOMIC DNA]</scope>
    <source>
        <strain evidence="10">cv. Huhao1</strain>
        <tissue evidence="9">Leaf</tissue>
    </source>
</reference>
<dbReference type="Pfam" id="PF00249">
    <property type="entry name" value="Myb_DNA-binding"/>
    <property type="match status" value="2"/>
</dbReference>
<evidence type="ECO:0000313" key="9">
    <source>
        <dbReference type="EMBL" id="PWA59423.1"/>
    </source>
</evidence>
<dbReference type="Proteomes" id="UP000245207">
    <property type="component" value="Unassembled WGS sequence"/>
</dbReference>
<dbReference type="PANTHER" id="PTHR46621">
    <property type="entry name" value="SNRNA-ACTIVATING PROTEIN COMPLEX SUBUNIT 4"/>
    <property type="match status" value="1"/>
</dbReference>
<accession>A0A2U1MDS1</accession>
<keyword evidence="4" id="KW-0804">Transcription</keyword>
<feature type="domain" description="Myb-like" evidence="7">
    <location>
        <begin position="71"/>
        <end position="116"/>
    </location>
</feature>
<keyword evidence="10" id="KW-1185">Reference proteome</keyword>
<dbReference type="GO" id="GO:0042796">
    <property type="term" value="P:snRNA transcription by RNA polymerase III"/>
    <property type="evidence" value="ECO:0007669"/>
    <property type="project" value="TreeGrafter"/>
</dbReference>
<dbReference type="GO" id="GO:0000978">
    <property type="term" value="F:RNA polymerase II cis-regulatory region sequence-specific DNA binding"/>
    <property type="evidence" value="ECO:0007669"/>
    <property type="project" value="TreeGrafter"/>
</dbReference>
<evidence type="ECO:0000259" key="7">
    <source>
        <dbReference type="PROSITE" id="PS50090"/>
    </source>
</evidence>
<protein>
    <submittedName>
        <fullName evidence="9">Homeodomain-like protein</fullName>
    </submittedName>
</protein>
<dbReference type="Gene3D" id="1.10.10.60">
    <property type="entry name" value="Homeodomain-like"/>
    <property type="match status" value="2"/>
</dbReference>
<dbReference type="InterPro" id="IPR051575">
    <property type="entry name" value="Myb-like_DNA-bd"/>
</dbReference>
<dbReference type="PROSITE" id="PS51294">
    <property type="entry name" value="HTH_MYB"/>
    <property type="match status" value="2"/>
</dbReference>
<keyword evidence="3 9" id="KW-0238">DNA-binding</keyword>
<organism evidence="9 10">
    <name type="scientific">Artemisia annua</name>
    <name type="common">Sweet wormwood</name>
    <dbReference type="NCBI Taxonomy" id="35608"/>
    <lineage>
        <taxon>Eukaryota</taxon>
        <taxon>Viridiplantae</taxon>
        <taxon>Streptophyta</taxon>
        <taxon>Embryophyta</taxon>
        <taxon>Tracheophyta</taxon>
        <taxon>Spermatophyta</taxon>
        <taxon>Magnoliopsida</taxon>
        <taxon>eudicotyledons</taxon>
        <taxon>Gunneridae</taxon>
        <taxon>Pentapetalae</taxon>
        <taxon>asterids</taxon>
        <taxon>campanulids</taxon>
        <taxon>Asterales</taxon>
        <taxon>Asteraceae</taxon>
        <taxon>Asteroideae</taxon>
        <taxon>Anthemideae</taxon>
        <taxon>Artemisiinae</taxon>
        <taxon>Artemisia</taxon>
    </lineage>
</organism>
<feature type="domain" description="Myb-like" evidence="7">
    <location>
        <begin position="117"/>
        <end position="167"/>
    </location>
</feature>
<sequence>MGIKSPKNYVAYTGTLVKVNCLYVPLSLFLKIFFPACVLMLLHQNNDSNFFLGVTLFRWKKSLNPLRERVGRWNSDEDTRLKIAVRLFGAKNWHKITKFVPGRMAPQCRERWVNCLDPSLKMDKWTEEEDMKLKAAVEEHNYSWARVAACIPQRTDSQCRRRWKVLLPHQVPMLKAAKEIEKRCFVSNFVDREEERPQLTYKDFNKPLLLESGPKANEDNIISKDKKRRTVGKDGPGRVKKVAHTGKARKLVDEDDVENNDGQADITSNVDGENCEVEKEATGKSKRKGKERYDSIILLFQLKVYAETWVLIRPPQKTSSLI</sequence>
<dbReference type="EMBL" id="PKPP01005624">
    <property type="protein sequence ID" value="PWA59423.1"/>
    <property type="molecule type" value="Genomic_DNA"/>
</dbReference>
<proteinExistence type="predicted"/>
<dbReference type="CDD" id="cd00167">
    <property type="entry name" value="SANT"/>
    <property type="match status" value="2"/>
</dbReference>
<dbReference type="GO" id="GO:0001006">
    <property type="term" value="F:RNA polymerase III type 3 promoter sequence-specific DNA binding"/>
    <property type="evidence" value="ECO:0007669"/>
    <property type="project" value="TreeGrafter"/>
</dbReference>
<comment type="caution">
    <text evidence="9">The sequence shown here is derived from an EMBL/GenBank/DDBJ whole genome shotgun (WGS) entry which is preliminary data.</text>
</comment>
<evidence type="ECO:0000256" key="3">
    <source>
        <dbReference type="ARBA" id="ARBA00023125"/>
    </source>
</evidence>
<dbReference type="AlphaFoldDB" id="A0A2U1MDS1"/>
<evidence type="ECO:0000256" key="2">
    <source>
        <dbReference type="ARBA" id="ARBA00023015"/>
    </source>
</evidence>
<evidence type="ECO:0000256" key="5">
    <source>
        <dbReference type="ARBA" id="ARBA00023242"/>
    </source>
</evidence>
<dbReference type="InterPro" id="IPR001005">
    <property type="entry name" value="SANT/Myb"/>
</dbReference>
<dbReference type="SMART" id="SM00717">
    <property type="entry name" value="SANT"/>
    <property type="match status" value="2"/>
</dbReference>
<keyword evidence="2" id="KW-0805">Transcription regulation</keyword>
<dbReference type="InterPro" id="IPR017930">
    <property type="entry name" value="Myb_dom"/>
</dbReference>
<dbReference type="PROSITE" id="PS50090">
    <property type="entry name" value="MYB_LIKE"/>
    <property type="match status" value="2"/>
</dbReference>
<dbReference type="InterPro" id="IPR009057">
    <property type="entry name" value="Homeodomain-like_sf"/>
</dbReference>
<dbReference type="SUPFAM" id="SSF46689">
    <property type="entry name" value="Homeodomain-like"/>
    <property type="match status" value="2"/>
</dbReference>
<keyword evidence="6" id="KW-0472">Membrane</keyword>
<dbReference type="STRING" id="35608.A0A2U1MDS1"/>
<comment type="subcellular location">
    <subcellularLocation>
        <location evidence="1">Nucleus</location>
    </subcellularLocation>
</comment>
<dbReference type="GO" id="GO:0019185">
    <property type="term" value="C:snRNA-activating protein complex"/>
    <property type="evidence" value="ECO:0007669"/>
    <property type="project" value="TreeGrafter"/>
</dbReference>
<feature type="transmembrane region" description="Helical" evidence="6">
    <location>
        <begin position="21"/>
        <end position="42"/>
    </location>
</feature>
<dbReference type="GO" id="GO:0042795">
    <property type="term" value="P:snRNA transcription by RNA polymerase II"/>
    <property type="evidence" value="ECO:0007669"/>
    <property type="project" value="TreeGrafter"/>
</dbReference>
<dbReference type="PANTHER" id="PTHR46621:SF1">
    <property type="entry name" value="SNRNA-ACTIVATING PROTEIN COMPLEX SUBUNIT 4"/>
    <property type="match status" value="1"/>
</dbReference>
<name>A0A2U1MDS1_ARTAN</name>
<evidence type="ECO:0000259" key="8">
    <source>
        <dbReference type="PROSITE" id="PS51294"/>
    </source>
</evidence>
<evidence type="ECO:0000256" key="4">
    <source>
        <dbReference type="ARBA" id="ARBA00023163"/>
    </source>
</evidence>
<keyword evidence="5" id="KW-0539">Nucleus</keyword>
<dbReference type="OrthoDB" id="2143914at2759"/>
<gene>
    <name evidence="9" type="ORF">CTI12_AA391620</name>
</gene>
<evidence type="ECO:0000313" key="10">
    <source>
        <dbReference type="Proteomes" id="UP000245207"/>
    </source>
</evidence>
<evidence type="ECO:0000256" key="6">
    <source>
        <dbReference type="SAM" id="Phobius"/>
    </source>
</evidence>
<dbReference type="GO" id="GO:0005634">
    <property type="term" value="C:nucleus"/>
    <property type="evidence" value="ECO:0007669"/>
    <property type="project" value="UniProtKB-SubCell"/>
</dbReference>
<evidence type="ECO:0000256" key="1">
    <source>
        <dbReference type="ARBA" id="ARBA00004123"/>
    </source>
</evidence>
<feature type="domain" description="HTH myb-type" evidence="8">
    <location>
        <begin position="117"/>
        <end position="171"/>
    </location>
</feature>
<feature type="domain" description="HTH myb-type" evidence="8">
    <location>
        <begin position="71"/>
        <end position="116"/>
    </location>
</feature>
<keyword evidence="6" id="KW-1133">Transmembrane helix</keyword>